<dbReference type="Proteomes" id="UP000784294">
    <property type="component" value="Unassembled WGS sequence"/>
</dbReference>
<accession>A0A448X4T1</accession>
<name>A0A448X4T1_9PLAT</name>
<keyword evidence="3" id="KW-1185">Reference proteome</keyword>
<gene>
    <name evidence="2" type="ORF">PXEA_LOCUS21510</name>
</gene>
<comment type="caution">
    <text evidence="2">The sequence shown here is derived from an EMBL/GenBank/DDBJ whole genome shotgun (WGS) entry which is preliminary data.</text>
</comment>
<reference evidence="2" key="1">
    <citation type="submission" date="2018-11" db="EMBL/GenBank/DDBJ databases">
        <authorList>
            <consortium name="Pathogen Informatics"/>
        </authorList>
    </citation>
    <scope>NUCLEOTIDE SEQUENCE</scope>
</reference>
<sequence length="51" mass="5524">MTFAPVNHILKYTLHQHNSAFIPVGGSDETGSNKVVKQSSPVESREDSLLG</sequence>
<evidence type="ECO:0000256" key="1">
    <source>
        <dbReference type="SAM" id="MobiDB-lite"/>
    </source>
</evidence>
<evidence type="ECO:0000313" key="2">
    <source>
        <dbReference type="EMBL" id="VEL28070.1"/>
    </source>
</evidence>
<organism evidence="2 3">
    <name type="scientific">Protopolystoma xenopodis</name>
    <dbReference type="NCBI Taxonomy" id="117903"/>
    <lineage>
        <taxon>Eukaryota</taxon>
        <taxon>Metazoa</taxon>
        <taxon>Spiralia</taxon>
        <taxon>Lophotrochozoa</taxon>
        <taxon>Platyhelminthes</taxon>
        <taxon>Monogenea</taxon>
        <taxon>Polyopisthocotylea</taxon>
        <taxon>Polystomatidea</taxon>
        <taxon>Polystomatidae</taxon>
        <taxon>Protopolystoma</taxon>
    </lineage>
</organism>
<feature type="region of interest" description="Disordered" evidence="1">
    <location>
        <begin position="24"/>
        <end position="51"/>
    </location>
</feature>
<dbReference type="AlphaFoldDB" id="A0A448X4T1"/>
<evidence type="ECO:0000313" key="3">
    <source>
        <dbReference type="Proteomes" id="UP000784294"/>
    </source>
</evidence>
<proteinExistence type="predicted"/>
<dbReference type="EMBL" id="CAAALY010092137">
    <property type="protein sequence ID" value="VEL28070.1"/>
    <property type="molecule type" value="Genomic_DNA"/>
</dbReference>
<protein>
    <submittedName>
        <fullName evidence="2">Uncharacterized protein</fullName>
    </submittedName>
</protein>
<feature type="compositionally biased region" description="Polar residues" evidence="1">
    <location>
        <begin position="29"/>
        <end position="42"/>
    </location>
</feature>